<proteinExistence type="predicted"/>
<name>A0AAV2J390_KNICA</name>
<organism evidence="1 2">
    <name type="scientific">Knipowitschia caucasica</name>
    <name type="common">Caucasian dwarf goby</name>
    <name type="synonym">Pomatoschistus caucasicus</name>
    <dbReference type="NCBI Taxonomy" id="637954"/>
    <lineage>
        <taxon>Eukaryota</taxon>
        <taxon>Metazoa</taxon>
        <taxon>Chordata</taxon>
        <taxon>Craniata</taxon>
        <taxon>Vertebrata</taxon>
        <taxon>Euteleostomi</taxon>
        <taxon>Actinopterygii</taxon>
        <taxon>Neopterygii</taxon>
        <taxon>Teleostei</taxon>
        <taxon>Neoteleostei</taxon>
        <taxon>Acanthomorphata</taxon>
        <taxon>Gobiaria</taxon>
        <taxon>Gobiiformes</taxon>
        <taxon>Gobioidei</taxon>
        <taxon>Gobiidae</taxon>
        <taxon>Gobiinae</taxon>
        <taxon>Knipowitschia</taxon>
    </lineage>
</organism>
<dbReference type="EMBL" id="OZ035832">
    <property type="protein sequence ID" value="CAL1570971.1"/>
    <property type="molecule type" value="Genomic_DNA"/>
</dbReference>
<sequence>MQATHQAAVVLSDGILWDINNISNKFLPCFSHRLPSFVNSLRLSKIVNTTDFTGISLVVRTGGSAFPPFDVKRTAAVVVAVRYSSAQWWRGVLRTDGCRRPAKELN</sequence>
<accession>A0AAV2J390</accession>
<protein>
    <submittedName>
        <fullName evidence="1">Uncharacterized protein</fullName>
    </submittedName>
</protein>
<keyword evidence="2" id="KW-1185">Reference proteome</keyword>
<reference evidence="1 2" key="1">
    <citation type="submission" date="2024-04" db="EMBL/GenBank/DDBJ databases">
        <authorList>
            <person name="Waldvogel A.-M."/>
            <person name="Schoenle A."/>
        </authorList>
    </citation>
    <scope>NUCLEOTIDE SEQUENCE [LARGE SCALE GENOMIC DNA]</scope>
</reference>
<gene>
    <name evidence="1" type="ORF">KC01_LOCUS3160</name>
</gene>
<dbReference type="AlphaFoldDB" id="A0AAV2J390"/>
<evidence type="ECO:0000313" key="2">
    <source>
        <dbReference type="Proteomes" id="UP001497482"/>
    </source>
</evidence>
<dbReference type="Proteomes" id="UP001497482">
    <property type="component" value="Chromosome 10"/>
</dbReference>
<evidence type="ECO:0000313" key="1">
    <source>
        <dbReference type="EMBL" id="CAL1570971.1"/>
    </source>
</evidence>